<dbReference type="EMBL" id="JXKD01000004">
    <property type="protein sequence ID" value="OJG11138.1"/>
    <property type="molecule type" value="Genomic_DNA"/>
</dbReference>
<comment type="caution">
    <text evidence="3">The sequence shown here is derived from an EMBL/GenBank/DDBJ whole genome shotgun (WGS) entry which is preliminary data.</text>
</comment>
<accession>A0A1L8QUE8</accession>
<evidence type="ECO:0000256" key="1">
    <source>
        <dbReference type="ARBA" id="ARBA00022679"/>
    </source>
</evidence>
<dbReference type="Pfam" id="PF00583">
    <property type="entry name" value="Acetyltransf_1"/>
    <property type="match status" value="1"/>
</dbReference>
<evidence type="ECO:0000313" key="4">
    <source>
        <dbReference type="Proteomes" id="UP000182149"/>
    </source>
</evidence>
<reference evidence="3 4" key="1">
    <citation type="submission" date="2014-12" db="EMBL/GenBank/DDBJ databases">
        <title>Draft genome sequences of 29 type strains of Enterococci.</title>
        <authorList>
            <person name="Zhong Z."/>
            <person name="Sun Z."/>
            <person name="Liu W."/>
            <person name="Zhang W."/>
            <person name="Zhang H."/>
        </authorList>
    </citation>
    <scope>NUCLEOTIDE SEQUENCE [LARGE SCALE GENOMIC DNA]</scope>
    <source>
        <strain evidence="3 4">DSM 17690</strain>
    </source>
</reference>
<dbReference type="Gene3D" id="3.40.630.30">
    <property type="match status" value="1"/>
</dbReference>
<dbReference type="CDD" id="cd04301">
    <property type="entry name" value="NAT_SF"/>
    <property type="match status" value="1"/>
</dbReference>
<name>A0A1L8QUE8_9ENTE</name>
<dbReference type="InterPro" id="IPR000182">
    <property type="entry name" value="GNAT_dom"/>
</dbReference>
<dbReference type="InterPro" id="IPR016181">
    <property type="entry name" value="Acyl_CoA_acyltransferase"/>
</dbReference>
<keyword evidence="1 3" id="KW-0808">Transferase</keyword>
<dbReference type="Proteomes" id="UP000182149">
    <property type="component" value="Unassembled WGS sequence"/>
</dbReference>
<sequence length="159" mass="18072">MKEMLIREIQEKDNQAVEHLIRTCLIEFEADKEGCAWSDPQLGVFSEVYQPEKSCYWVVEMAGDIVAGCGIGPVESKPNVCELQKMYAFKEARGTGIASQLLGIALAFAKQFYEECYLETFSNMEAANQFYQKNGFIALSSPLVETPHYACDKWYLKRL</sequence>
<protein>
    <submittedName>
        <fullName evidence="3">Acetyltransferase</fullName>
    </submittedName>
</protein>
<dbReference type="InterPro" id="IPR050769">
    <property type="entry name" value="NAT_camello-type"/>
</dbReference>
<organism evidence="3 4">
    <name type="scientific">Enterococcus aquimarinus</name>
    <dbReference type="NCBI Taxonomy" id="328396"/>
    <lineage>
        <taxon>Bacteria</taxon>
        <taxon>Bacillati</taxon>
        <taxon>Bacillota</taxon>
        <taxon>Bacilli</taxon>
        <taxon>Lactobacillales</taxon>
        <taxon>Enterococcaceae</taxon>
        <taxon>Enterococcus</taxon>
    </lineage>
</organism>
<proteinExistence type="predicted"/>
<keyword evidence="4" id="KW-1185">Reference proteome</keyword>
<dbReference type="STRING" id="328396.RU93_GL001625"/>
<evidence type="ECO:0000313" key="3">
    <source>
        <dbReference type="EMBL" id="OJG11138.1"/>
    </source>
</evidence>
<feature type="domain" description="N-acetyltransferase" evidence="2">
    <location>
        <begin position="4"/>
        <end position="159"/>
    </location>
</feature>
<dbReference type="SUPFAM" id="SSF55729">
    <property type="entry name" value="Acyl-CoA N-acyltransferases (Nat)"/>
    <property type="match status" value="1"/>
</dbReference>
<dbReference type="PROSITE" id="PS51186">
    <property type="entry name" value="GNAT"/>
    <property type="match status" value="1"/>
</dbReference>
<dbReference type="PANTHER" id="PTHR13947:SF37">
    <property type="entry name" value="LD18367P"/>
    <property type="match status" value="1"/>
</dbReference>
<gene>
    <name evidence="3" type="ORF">RU93_GL001625</name>
</gene>
<dbReference type="GO" id="GO:0008080">
    <property type="term" value="F:N-acetyltransferase activity"/>
    <property type="evidence" value="ECO:0007669"/>
    <property type="project" value="InterPro"/>
</dbReference>
<dbReference type="AlphaFoldDB" id="A0A1L8QUE8"/>
<evidence type="ECO:0000259" key="2">
    <source>
        <dbReference type="PROSITE" id="PS51186"/>
    </source>
</evidence>
<dbReference type="PANTHER" id="PTHR13947">
    <property type="entry name" value="GNAT FAMILY N-ACETYLTRANSFERASE"/>
    <property type="match status" value="1"/>
</dbReference>